<comment type="caution">
    <text evidence="1">The sequence shown here is derived from an EMBL/GenBank/DDBJ whole genome shotgun (WGS) entry which is preliminary data.</text>
</comment>
<evidence type="ECO:0000313" key="2">
    <source>
        <dbReference type="Proteomes" id="UP001500728"/>
    </source>
</evidence>
<dbReference type="RefSeq" id="WP_346150506.1">
    <property type="nucleotide sequence ID" value="NZ_BAAAUW010000001.1"/>
</dbReference>
<proteinExistence type="predicted"/>
<keyword evidence="2" id="KW-1185">Reference proteome</keyword>
<reference evidence="2" key="1">
    <citation type="journal article" date="2019" name="Int. J. Syst. Evol. Microbiol.">
        <title>The Global Catalogue of Microorganisms (GCM) 10K type strain sequencing project: providing services to taxonomists for standard genome sequencing and annotation.</title>
        <authorList>
            <consortium name="The Broad Institute Genomics Platform"/>
            <consortium name="The Broad Institute Genome Sequencing Center for Infectious Disease"/>
            <person name="Wu L."/>
            <person name="Ma J."/>
        </authorList>
    </citation>
    <scope>NUCLEOTIDE SEQUENCE [LARGE SCALE GENOMIC DNA]</scope>
    <source>
        <strain evidence="2">JCM 9381</strain>
    </source>
</reference>
<organism evidence="1 2">
    <name type="scientific">Streptomyces labedae</name>
    <dbReference type="NCBI Taxonomy" id="285569"/>
    <lineage>
        <taxon>Bacteria</taxon>
        <taxon>Bacillati</taxon>
        <taxon>Actinomycetota</taxon>
        <taxon>Actinomycetes</taxon>
        <taxon>Kitasatosporales</taxon>
        <taxon>Streptomycetaceae</taxon>
        <taxon>Streptomyces</taxon>
    </lineage>
</organism>
<accession>A0ABP6QNK4</accession>
<sequence length="144" mass="15250">MSGDQLAELVPADLLKAREETSASESASGRLVPVTAAGTAALITAAWSILGQDDCQQAAPRMRLLLDAAAERGNFISPTVSRPWARYASPWLHTVHVAGVGPTLRSVDQLRYRSAAARPGSPSADLEMVARRAVKTRRCSGRAG</sequence>
<protein>
    <submittedName>
        <fullName evidence="1">Uncharacterized protein</fullName>
    </submittedName>
</protein>
<dbReference type="Proteomes" id="UP001500728">
    <property type="component" value="Unassembled WGS sequence"/>
</dbReference>
<evidence type="ECO:0000313" key="1">
    <source>
        <dbReference type="EMBL" id="GAA3246223.1"/>
    </source>
</evidence>
<dbReference type="EMBL" id="BAAAUW010000001">
    <property type="protein sequence ID" value="GAA3246223.1"/>
    <property type="molecule type" value="Genomic_DNA"/>
</dbReference>
<gene>
    <name evidence="1" type="ORF">GCM10010469_02000</name>
</gene>
<name>A0ABP6QNK4_9ACTN</name>